<reference evidence="1 2" key="1">
    <citation type="submission" date="2018-02" db="EMBL/GenBank/DDBJ databases">
        <title>Comparative genomes isolates from brazilian mangrove.</title>
        <authorList>
            <person name="Araujo J.E."/>
            <person name="Taketani R.G."/>
            <person name="Silva M.C.P."/>
            <person name="Loureco M.V."/>
            <person name="Andreote F.D."/>
        </authorList>
    </citation>
    <scope>NUCLEOTIDE SEQUENCE [LARGE SCALE GENOMIC DNA]</scope>
    <source>
        <strain evidence="1 2">NAP PRIS-MGV</strain>
    </source>
</reference>
<dbReference type="EMBL" id="PUIB01000021">
    <property type="protein sequence ID" value="PQO30142.1"/>
    <property type="molecule type" value="Genomic_DNA"/>
</dbReference>
<accession>A0A2S8FDD7</accession>
<proteinExistence type="predicted"/>
<evidence type="ECO:0000313" key="2">
    <source>
        <dbReference type="Proteomes" id="UP000239388"/>
    </source>
</evidence>
<protein>
    <submittedName>
        <fullName evidence="1">Uncharacterized protein</fullName>
    </submittedName>
</protein>
<gene>
    <name evidence="1" type="ORF">C5Y98_21575</name>
</gene>
<dbReference type="RefSeq" id="WP_105357341.1">
    <property type="nucleotide sequence ID" value="NZ_PUIB01000021.1"/>
</dbReference>
<comment type="caution">
    <text evidence="1">The sequence shown here is derived from an EMBL/GenBank/DDBJ whole genome shotgun (WGS) entry which is preliminary data.</text>
</comment>
<name>A0A2S8FDD7_9BACT</name>
<sequence>MRVPQLAGAKVSEDFAAARNSWRFLTALARRPREFRIADRIGRRQSAAVALQIVALLEDLQSVRQMIATALGSGYKRRE</sequence>
<dbReference type="AlphaFoldDB" id="A0A2S8FDD7"/>
<organism evidence="1 2">
    <name type="scientific">Blastopirellula marina</name>
    <dbReference type="NCBI Taxonomy" id="124"/>
    <lineage>
        <taxon>Bacteria</taxon>
        <taxon>Pseudomonadati</taxon>
        <taxon>Planctomycetota</taxon>
        <taxon>Planctomycetia</taxon>
        <taxon>Pirellulales</taxon>
        <taxon>Pirellulaceae</taxon>
        <taxon>Blastopirellula</taxon>
    </lineage>
</organism>
<evidence type="ECO:0000313" key="1">
    <source>
        <dbReference type="EMBL" id="PQO30142.1"/>
    </source>
</evidence>
<dbReference type="Proteomes" id="UP000239388">
    <property type="component" value="Unassembled WGS sequence"/>
</dbReference>